<evidence type="ECO:0000256" key="4">
    <source>
        <dbReference type="ARBA" id="ARBA00023125"/>
    </source>
</evidence>
<dbReference type="CDD" id="cd20704">
    <property type="entry name" value="Orc3"/>
    <property type="match status" value="1"/>
</dbReference>
<sequence>MTSNITTRDEFDSISEGCFLVMPPRHTTTRKRKRVSIKDVKATTSRPKVTLSDGFQRLFRGDEPKENMELRRKGFEETWKKTEDLVEVPYLFSSCNYQYDKNNKDQYSTNTTRRTLGIMLDMNHTCLDNISQFVDRAYDTESTMKSLIALPYHEIPTGLVFAGINTPDHATPFEQLTSLLSLPATPENKRTKDNYVALLQSKDCATLQIMMARVIEQFLASNDPSQISDKMDIDNEENGDENESEEDGEEGESREKHEESSKSYTLTANSGDNTCRLQRYDLQMLEGWYKHQMDIRENKSAPRSNLVVILQDLESFAPDVLQNFITICSEYRLRIPIVFIIGIATSTEILHQSLSKSTLGLLRIEKFWLQQSEAWFNRVIETVFIDTPHTIKFGARPYKFMLDHFYLYDFSIGAVKSSLKYALMHCFYGSSLSIFLPLLGRSRPDTLKKLQEMRKRKLITQDHINTLRMQASFKTYIESICDTEPSKALRLVTDDDFFTTAAMADFLCGIETYRQKFKFGLDLIQVLQGQFSAFSTLRKSKRMLLLQSLETRDGLVGGDSTHSEVTRWLVSLVRKVEPDALESLLDALEGLMESNPDYKQRCMTVVDGESRYKISMWKERLVELLAGDKTYVARMEKKAKRLEGMSLPDMEEKRSTETSKKVHAEAIAHMKRKGTEVSKLAMEISDWIHYIFYECLQSYTQVPMHELVYYVQSKLHEKSFSAQPRASVQTALTNSKHYLDCQCCQGGQDQLLPSEPDSCILYKLYLECGRMINLYDWFVAFGCIIEREKSPADNPLNENEVQARFIRSVAELQFLGFIKPTQRKTDHVMRLTWSNI</sequence>
<evidence type="ECO:0000256" key="5">
    <source>
        <dbReference type="ARBA" id="ARBA00023242"/>
    </source>
</evidence>
<evidence type="ECO:0008006" key="11">
    <source>
        <dbReference type="Google" id="ProtNLM"/>
    </source>
</evidence>
<keyword evidence="3" id="KW-0235">DNA replication</keyword>
<organism evidence="9 10">
    <name type="scientific">Phycomyces blakesleeanus (strain ATCC 8743b / DSM 1359 / FGSC 10004 / NBRC 33097 / NRRL 1555)</name>
    <dbReference type="NCBI Taxonomy" id="763407"/>
    <lineage>
        <taxon>Eukaryota</taxon>
        <taxon>Fungi</taxon>
        <taxon>Fungi incertae sedis</taxon>
        <taxon>Mucoromycota</taxon>
        <taxon>Mucoromycotina</taxon>
        <taxon>Mucoromycetes</taxon>
        <taxon>Mucorales</taxon>
        <taxon>Phycomycetaceae</taxon>
        <taxon>Phycomyces</taxon>
    </lineage>
</organism>
<evidence type="ECO:0000256" key="3">
    <source>
        <dbReference type="ARBA" id="ARBA00022705"/>
    </source>
</evidence>
<evidence type="ECO:0000259" key="8">
    <source>
        <dbReference type="Pfam" id="PF18137"/>
    </source>
</evidence>
<dbReference type="EMBL" id="KV440993">
    <property type="protein sequence ID" value="OAD69052.1"/>
    <property type="molecule type" value="Genomic_DNA"/>
</dbReference>
<dbReference type="GO" id="GO:0005664">
    <property type="term" value="C:nuclear origin of replication recognition complex"/>
    <property type="evidence" value="ECO:0007669"/>
    <property type="project" value="InterPro"/>
</dbReference>
<dbReference type="GO" id="GO:0003688">
    <property type="term" value="F:DNA replication origin binding"/>
    <property type="evidence" value="ECO:0007669"/>
    <property type="project" value="TreeGrafter"/>
</dbReference>
<dbReference type="GO" id="GO:0031261">
    <property type="term" value="C:DNA replication preinitiation complex"/>
    <property type="evidence" value="ECO:0007669"/>
    <property type="project" value="TreeGrafter"/>
</dbReference>
<feature type="compositionally biased region" description="Acidic residues" evidence="6">
    <location>
        <begin position="234"/>
        <end position="250"/>
    </location>
</feature>
<feature type="region of interest" description="Disordered" evidence="6">
    <location>
        <begin position="225"/>
        <end position="270"/>
    </location>
</feature>
<dbReference type="GO" id="GO:0006270">
    <property type="term" value="P:DNA replication initiation"/>
    <property type="evidence" value="ECO:0007669"/>
    <property type="project" value="TreeGrafter"/>
</dbReference>
<dbReference type="AlphaFoldDB" id="A0A162TJD2"/>
<dbReference type="Pfam" id="PF07034">
    <property type="entry name" value="ORC3_N"/>
    <property type="match status" value="1"/>
</dbReference>
<evidence type="ECO:0000313" key="10">
    <source>
        <dbReference type="Proteomes" id="UP000077315"/>
    </source>
</evidence>
<feature type="compositionally biased region" description="Basic and acidic residues" evidence="6">
    <location>
        <begin position="251"/>
        <end position="261"/>
    </location>
</feature>
<protein>
    <recommendedName>
        <fullName evidence="11">Origin recognition complex subunit 3</fullName>
    </recommendedName>
</protein>
<evidence type="ECO:0000259" key="7">
    <source>
        <dbReference type="Pfam" id="PF07034"/>
    </source>
</evidence>
<dbReference type="GO" id="GO:0005656">
    <property type="term" value="C:nuclear pre-replicative complex"/>
    <property type="evidence" value="ECO:0007669"/>
    <property type="project" value="TreeGrafter"/>
</dbReference>
<dbReference type="VEuPathDB" id="FungiDB:PHYBLDRAFT_67146"/>
<dbReference type="PANTHER" id="PTHR12748:SF0">
    <property type="entry name" value="ORIGIN RECOGNITION COMPLEX SUBUNIT 3"/>
    <property type="match status" value="1"/>
</dbReference>
<dbReference type="RefSeq" id="XP_018287092.1">
    <property type="nucleotide sequence ID" value="XM_018441743.1"/>
</dbReference>
<evidence type="ECO:0000256" key="2">
    <source>
        <dbReference type="ARBA" id="ARBA00010977"/>
    </source>
</evidence>
<evidence type="ECO:0000256" key="1">
    <source>
        <dbReference type="ARBA" id="ARBA00004123"/>
    </source>
</evidence>
<keyword evidence="10" id="KW-1185">Reference proteome</keyword>
<dbReference type="InParanoid" id="A0A162TJD2"/>
<dbReference type="Proteomes" id="UP000077315">
    <property type="component" value="Unassembled WGS sequence"/>
</dbReference>
<feature type="domain" description="Origin recognition complex subunit 3 N-terminal" evidence="7">
    <location>
        <begin position="114"/>
        <end position="435"/>
    </location>
</feature>
<dbReference type="STRING" id="763407.A0A162TJD2"/>
<proteinExistence type="inferred from homology"/>
<dbReference type="InterPro" id="IPR040855">
    <property type="entry name" value="ORC_WH_C"/>
</dbReference>
<name>A0A162TJD2_PHYB8</name>
<dbReference type="FunCoup" id="A0A162TJD2">
    <property type="interactions" value="392"/>
</dbReference>
<keyword evidence="5" id="KW-0539">Nucleus</keyword>
<evidence type="ECO:0000256" key="6">
    <source>
        <dbReference type="SAM" id="MobiDB-lite"/>
    </source>
</evidence>
<dbReference type="InterPro" id="IPR020795">
    <property type="entry name" value="ORC3"/>
</dbReference>
<dbReference type="Pfam" id="PF18137">
    <property type="entry name" value="WHD_ORC"/>
    <property type="match status" value="1"/>
</dbReference>
<dbReference type="GeneID" id="29002649"/>
<evidence type="ECO:0000313" key="9">
    <source>
        <dbReference type="EMBL" id="OAD69052.1"/>
    </source>
</evidence>
<keyword evidence="4" id="KW-0238">DNA-binding</keyword>
<accession>A0A162TJD2</accession>
<comment type="subcellular location">
    <subcellularLocation>
        <location evidence="1">Nucleus</location>
    </subcellularLocation>
</comment>
<dbReference type="PANTHER" id="PTHR12748">
    <property type="entry name" value="ORIGIN RECOGNITION COMPLEX SUBUNIT 3"/>
    <property type="match status" value="1"/>
</dbReference>
<reference evidence="10" key="1">
    <citation type="submission" date="2015-06" db="EMBL/GenBank/DDBJ databases">
        <title>Expansion of signal transduction pathways in fungi by whole-genome duplication.</title>
        <authorList>
            <consortium name="DOE Joint Genome Institute"/>
            <person name="Corrochano L.M."/>
            <person name="Kuo A."/>
            <person name="Marcet-Houben M."/>
            <person name="Polaino S."/>
            <person name="Salamov A."/>
            <person name="Villalobos J.M."/>
            <person name="Alvarez M.I."/>
            <person name="Avalos J."/>
            <person name="Benito E.P."/>
            <person name="Benoit I."/>
            <person name="Burger G."/>
            <person name="Camino L.P."/>
            <person name="Canovas D."/>
            <person name="Cerda-Olmedo E."/>
            <person name="Cheng J.-F."/>
            <person name="Dominguez A."/>
            <person name="Elias M."/>
            <person name="Eslava A.P."/>
            <person name="Glaser F."/>
            <person name="Grimwood J."/>
            <person name="Gutierrez G."/>
            <person name="Heitman J."/>
            <person name="Henrissat B."/>
            <person name="Iturriaga E.A."/>
            <person name="Lang B.F."/>
            <person name="Lavin J.L."/>
            <person name="Lee S."/>
            <person name="Li W."/>
            <person name="Lindquist E."/>
            <person name="Lopez-Garcia S."/>
            <person name="Luque E.M."/>
            <person name="Marcos A.T."/>
            <person name="Martin J."/>
            <person name="McCluskey K."/>
            <person name="Medina H.R."/>
            <person name="Miralles-Duran A."/>
            <person name="Miyazaki A."/>
            <person name="Munoz-Torres E."/>
            <person name="Oguiza J.A."/>
            <person name="Ohm R."/>
            <person name="Olmedo M."/>
            <person name="Orejas M."/>
            <person name="Ortiz-Castellanos L."/>
            <person name="Pisabarro A.G."/>
            <person name="Rodriguez-Romero J."/>
            <person name="Ruiz-Herrera J."/>
            <person name="Ruiz-Vazquez R."/>
            <person name="Sanz C."/>
            <person name="Schackwitz W."/>
            <person name="Schmutz J."/>
            <person name="Shahriari M."/>
            <person name="Shelest E."/>
            <person name="Silva-Franco F."/>
            <person name="Soanes D."/>
            <person name="Syed K."/>
            <person name="Tagua V.G."/>
            <person name="Talbot N.J."/>
            <person name="Thon M."/>
            <person name="De vries R.P."/>
            <person name="Wiebenga A."/>
            <person name="Yadav J.S."/>
            <person name="Braun E.L."/>
            <person name="Baker S."/>
            <person name="Garre V."/>
            <person name="Horwitz B."/>
            <person name="Torres-Martinez S."/>
            <person name="Idnurm A."/>
            <person name="Herrera-Estrella A."/>
            <person name="Gabaldon T."/>
            <person name="Grigoriev I.V."/>
        </authorList>
    </citation>
    <scope>NUCLEOTIDE SEQUENCE [LARGE SCALE GENOMIC DNA]</scope>
    <source>
        <strain evidence="10">NRRL 1555(-)</strain>
    </source>
</reference>
<dbReference type="OrthoDB" id="10265211at2759"/>
<comment type="similarity">
    <text evidence="2">Belongs to the ORC3 family.</text>
</comment>
<gene>
    <name evidence="9" type="ORF">PHYBLDRAFT_67146</name>
</gene>
<feature type="domain" description="Origin recognition complex subunit 3 winged helix C-terminal" evidence="8">
    <location>
        <begin position="725"/>
        <end position="833"/>
    </location>
</feature>
<dbReference type="InterPro" id="IPR045667">
    <property type="entry name" value="ORC3_N"/>
</dbReference>